<comment type="caution">
    <text evidence="2">The sequence shown here is derived from an EMBL/GenBank/DDBJ whole genome shotgun (WGS) entry which is preliminary data.</text>
</comment>
<evidence type="ECO:0000256" key="1">
    <source>
        <dbReference type="SAM" id="MobiDB-lite"/>
    </source>
</evidence>
<protein>
    <submittedName>
        <fullName evidence="2">Uncharacterized protein</fullName>
    </submittedName>
</protein>
<dbReference type="AlphaFoldDB" id="A0A9W6ZN61"/>
<organism evidence="2 3">
    <name type="scientific">Triparma laevis f. longispina</name>
    <dbReference type="NCBI Taxonomy" id="1714387"/>
    <lineage>
        <taxon>Eukaryota</taxon>
        <taxon>Sar</taxon>
        <taxon>Stramenopiles</taxon>
        <taxon>Ochrophyta</taxon>
        <taxon>Bolidophyceae</taxon>
        <taxon>Parmales</taxon>
        <taxon>Triparmaceae</taxon>
        <taxon>Triparma</taxon>
    </lineage>
</organism>
<gene>
    <name evidence="2" type="ORF">TrLO_g12794</name>
</gene>
<dbReference type="SUPFAM" id="SSF50891">
    <property type="entry name" value="Cyclophilin-like"/>
    <property type="match status" value="1"/>
</dbReference>
<dbReference type="OrthoDB" id="442970at2759"/>
<accession>A0A9W6ZN61</accession>
<feature type="compositionally biased region" description="Basic residues" evidence="1">
    <location>
        <begin position="335"/>
        <end position="345"/>
    </location>
</feature>
<evidence type="ECO:0000313" key="3">
    <source>
        <dbReference type="Proteomes" id="UP001165122"/>
    </source>
</evidence>
<dbReference type="Proteomes" id="UP001165122">
    <property type="component" value="Unassembled WGS sequence"/>
</dbReference>
<feature type="region of interest" description="Disordered" evidence="1">
    <location>
        <begin position="233"/>
        <end position="354"/>
    </location>
</feature>
<evidence type="ECO:0000313" key="2">
    <source>
        <dbReference type="EMBL" id="GMH54053.1"/>
    </source>
</evidence>
<dbReference type="Gene3D" id="2.40.100.10">
    <property type="entry name" value="Cyclophilin-like"/>
    <property type="match status" value="1"/>
</dbReference>
<feature type="region of interest" description="Disordered" evidence="1">
    <location>
        <begin position="379"/>
        <end position="398"/>
    </location>
</feature>
<dbReference type="EMBL" id="BRXW01000431">
    <property type="protein sequence ID" value="GMH54053.1"/>
    <property type="molecule type" value="Genomic_DNA"/>
</dbReference>
<name>A0A9W6ZN61_9STRA</name>
<reference evidence="3" key="1">
    <citation type="journal article" date="2023" name="Commun. Biol.">
        <title>Genome analysis of Parmales, the sister group of diatoms, reveals the evolutionary specialization of diatoms from phago-mixotrophs to photoautotrophs.</title>
        <authorList>
            <person name="Ban H."/>
            <person name="Sato S."/>
            <person name="Yoshikawa S."/>
            <person name="Yamada K."/>
            <person name="Nakamura Y."/>
            <person name="Ichinomiya M."/>
            <person name="Sato N."/>
            <person name="Blanc-Mathieu R."/>
            <person name="Endo H."/>
            <person name="Kuwata A."/>
            <person name="Ogata H."/>
        </authorList>
    </citation>
    <scope>NUCLEOTIDE SEQUENCE [LARGE SCALE GENOMIC DNA]</scope>
    <source>
        <strain evidence="3">NIES 3700</strain>
    </source>
</reference>
<sequence>MSASYSTLPPPTDTVTLTTSLGPLQISLFGTQCPQTVQIFQSLITSNHYSSQQTPAVNDAPSFQTYLKSRKVIVTKVKPQSYLQITNTNPSTSIKPLQTPETHSRINHSKARGLVSFIPGTLSILITLAADSQFDSMGLSPFGVVEGTTFFNLTRIQDCILQGSEEVRNARGANDDNEERSDEDVEEYKGDYGTVKLWDEEGRIVEVWSGEREKFEEGGKKVKKKKRKGVNDAGLLSFNDDEDEKADDDWKKNMKKKKKVKKEKKEAVEESTPEEAVTTQTPEFVQPPAPVFKKKKKETATPAPAPAPAPNSDSDNDDSKPMSALEKMRAQYLSKSKKVRKSKPSKKTDQANLASLTSFKNNLKTVKVSKDEREAYSGQVMTYKNEEDDSDEDGRDWRGTRFECTKHIDHSLR</sequence>
<dbReference type="InterPro" id="IPR029000">
    <property type="entry name" value="Cyclophilin-like_dom_sf"/>
</dbReference>
<proteinExistence type="predicted"/>
<keyword evidence="3" id="KW-1185">Reference proteome</keyword>
<feature type="compositionally biased region" description="Basic residues" evidence="1">
    <location>
        <begin position="253"/>
        <end position="262"/>
    </location>
</feature>